<dbReference type="InterPro" id="IPR001365">
    <property type="entry name" value="A_deaminase_dom"/>
</dbReference>
<comment type="similarity">
    <text evidence="2">Belongs to the metallo-dependent hydrolases superfamily. Adenosine and AMP deaminases family.</text>
</comment>
<evidence type="ECO:0000259" key="6">
    <source>
        <dbReference type="Pfam" id="PF00962"/>
    </source>
</evidence>
<reference evidence="7 8" key="1">
    <citation type="submission" date="2019-02" db="EMBL/GenBank/DDBJ databases">
        <title>Draft Genome Sequence of Streptomyces sp. AM-2504, identified by 16S rRNA comparative analysis as a Streptomyces Kasugaensis strain.</title>
        <authorList>
            <person name="Napolioni V."/>
            <person name="Giuliodori A.M."/>
            <person name="Spurio R."/>
            <person name="Fabbretti A."/>
        </authorList>
    </citation>
    <scope>NUCLEOTIDE SEQUENCE [LARGE SCALE GENOMIC DNA]</scope>
    <source>
        <strain evidence="7 8">AM-2504</strain>
    </source>
</reference>
<dbReference type="AlphaFoldDB" id="A0A4Q9HYI9"/>
<dbReference type="InterPro" id="IPR032466">
    <property type="entry name" value="Metal_Hydrolase"/>
</dbReference>
<dbReference type="EC" id="3.5.4.4" evidence="7"/>
<keyword evidence="5" id="KW-0862">Zinc</keyword>
<evidence type="ECO:0000313" key="8">
    <source>
        <dbReference type="Proteomes" id="UP000292452"/>
    </source>
</evidence>
<evidence type="ECO:0000313" key="7">
    <source>
        <dbReference type="EMBL" id="TBO60384.1"/>
    </source>
</evidence>
<accession>A0A4Q9HYI9</accession>
<evidence type="ECO:0000256" key="5">
    <source>
        <dbReference type="ARBA" id="ARBA00022833"/>
    </source>
</evidence>
<evidence type="ECO:0000256" key="4">
    <source>
        <dbReference type="ARBA" id="ARBA00022801"/>
    </source>
</evidence>
<dbReference type="PANTHER" id="PTHR43114:SF6">
    <property type="entry name" value="ADENINE DEAMINASE"/>
    <property type="match status" value="1"/>
</dbReference>
<comment type="cofactor">
    <cofactor evidence="1">
        <name>Zn(2+)</name>
        <dbReference type="ChEBI" id="CHEBI:29105"/>
    </cofactor>
</comment>
<keyword evidence="4 7" id="KW-0378">Hydrolase</keyword>
<dbReference type="Proteomes" id="UP000292452">
    <property type="component" value="Unassembled WGS sequence"/>
</dbReference>
<evidence type="ECO:0000256" key="1">
    <source>
        <dbReference type="ARBA" id="ARBA00001947"/>
    </source>
</evidence>
<keyword evidence="8" id="KW-1185">Reference proteome</keyword>
<organism evidence="7 8">
    <name type="scientific">Streptomyces kasugaensis</name>
    <dbReference type="NCBI Taxonomy" id="1946"/>
    <lineage>
        <taxon>Bacteria</taxon>
        <taxon>Bacillati</taxon>
        <taxon>Actinomycetota</taxon>
        <taxon>Actinomycetes</taxon>
        <taxon>Kitasatosporales</taxon>
        <taxon>Streptomycetaceae</taxon>
        <taxon>Streptomyces</taxon>
    </lineage>
</organism>
<sequence>MLRDLASLPKAHLHLHFDGALRASTLADLAGKAGIEAPLPSGYGSFDDFTATITAAAACLRTPGDVARVMQEIAEDAVAAGAVWIEVSVWPGLFAGRLGPHLEAVRVLVQAARAAEARHGAGVGLVLAANRGQGPDRAREIARLAADFVGEGVVGFGLDGDESRHPPAPFADACALARRAGLAVVPHAGELLGADSVAQAVDLLGARRVMHGVRCLEDPRLVARLAATGTVLDACPTSNVLLSVAPSLREHPLPRLLAAGIRCTVNADDPLLFDTDLLTEYRRCREQMGLSDRTLAEIARTSLRASAAPGDLVEAAVRGIDRWLDGPAAA</sequence>
<dbReference type="GO" id="GO:0046872">
    <property type="term" value="F:metal ion binding"/>
    <property type="evidence" value="ECO:0007669"/>
    <property type="project" value="UniProtKB-KW"/>
</dbReference>
<evidence type="ECO:0000256" key="2">
    <source>
        <dbReference type="ARBA" id="ARBA00006676"/>
    </source>
</evidence>
<dbReference type="PANTHER" id="PTHR43114">
    <property type="entry name" value="ADENINE DEAMINASE"/>
    <property type="match status" value="1"/>
</dbReference>
<dbReference type="SUPFAM" id="SSF51556">
    <property type="entry name" value="Metallo-dependent hydrolases"/>
    <property type="match status" value="1"/>
</dbReference>
<proteinExistence type="inferred from homology"/>
<keyword evidence="3" id="KW-0479">Metal-binding</keyword>
<feature type="domain" description="Adenosine deaminase" evidence="6">
    <location>
        <begin position="9"/>
        <end position="320"/>
    </location>
</feature>
<dbReference type="NCBIfam" id="TIGR01430">
    <property type="entry name" value="aden_deam"/>
    <property type="match status" value="1"/>
</dbReference>
<gene>
    <name evidence="7" type="primary">add</name>
    <name evidence="7" type="ORF">EYS09_06900</name>
</gene>
<protein>
    <submittedName>
        <fullName evidence="7">Adenosine deaminase</fullName>
        <ecNumber evidence="7">3.5.4.4</ecNumber>
    </submittedName>
</protein>
<dbReference type="InterPro" id="IPR006330">
    <property type="entry name" value="Ado/ade_deaminase"/>
</dbReference>
<dbReference type="Gene3D" id="3.20.20.140">
    <property type="entry name" value="Metal-dependent hydrolases"/>
    <property type="match status" value="1"/>
</dbReference>
<dbReference type="RefSeq" id="WP_131122542.1">
    <property type="nucleotide sequence ID" value="NZ_SIXH01000040.1"/>
</dbReference>
<name>A0A4Q9HYI9_STRKA</name>
<dbReference type="GO" id="GO:0016814">
    <property type="term" value="F:hydrolase activity, acting on carbon-nitrogen (but not peptide) bonds, in cyclic amidines"/>
    <property type="evidence" value="ECO:0007669"/>
    <property type="project" value="UniProtKB-ARBA"/>
</dbReference>
<evidence type="ECO:0000256" key="3">
    <source>
        <dbReference type="ARBA" id="ARBA00022723"/>
    </source>
</evidence>
<comment type="caution">
    <text evidence="7">The sequence shown here is derived from an EMBL/GenBank/DDBJ whole genome shotgun (WGS) entry which is preliminary data.</text>
</comment>
<dbReference type="GO" id="GO:0019239">
    <property type="term" value="F:deaminase activity"/>
    <property type="evidence" value="ECO:0007669"/>
    <property type="project" value="InterPro"/>
</dbReference>
<dbReference type="EMBL" id="SIXH01000040">
    <property type="protein sequence ID" value="TBO60384.1"/>
    <property type="molecule type" value="Genomic_DNA"/>
</dbReference>
<dbReference type="Pfam" id="PF00962">
    <property type="entry name" value="A_deaminase"/>
    <property type="match status" value="1"/>
</dbReference>